<dbReference type="Pfam" id="PF14059">
    <property type="entry name" value="DUF4251"/>
    <property type="match status" value="1"/>
</dbReference>
<sequence>MHYPKKIITLIKHLKALQMKPLHTVFALMLFVFSCSSSKNMVTPEQTAALETLVNSKQFKIESLWAYPQTTIALQRVLDTGLLPPGSTSGNISLIGNYNFLKISGDSITSSLPYYGERRMQVGYGGTDSTIEFKGLVENYSTKKNKNNTIAVMFKAKSNNEMFDVYIQLSPNLKSDMVINGMGRNVIRYSGNLLPLEDQKK</sequence>
<gene>
    <name evidence="1" type="ORF">AW14_11785</name>
</gene>
<dbReference type="STRING" id="1454006.AW14_11785"/>
<dbReference type="KEGG" id="sze:AW14_11785"/>
<dbReference type="EMBL" id="CP007202">
    <property type="protein sequence ID" value="AJR04940.1"/>
    <property type="molecule type" value="Genomic_DNA"/>
</dbReference>
<reference evidence="1 2" key="1">
    <citation type="submission" date="2014-02" db="EMBL/GenBank/DDBJ databases">
        <authorList>
            <person name="Young C.-C."/>
            <person name="Hameed A."/>
            <person name="Huang H.-C."/>
            <person name="Shahina M."/>
        </authorList>
    </citation>
    <scope>NUCLEOTIDE SEQUENCE [LARGE SCALE GENOMIC DNA]</scope>
    <source>
        <strain evidence="1 2">CC-SAMT-1</strain>
    </source>
</reference>
<organism evidence="1 2">
    <name type="scientific">Siansivirga zeaxanthinifaciens CC-SAMT-1</name>
    <dbReference type="NCBI Taxonomy" id="1454006"/>
    <lineage>
        <taxon>Bacteria</taxon>
        <taxon>Pseudomonadati</taxon>
        <taxon>Bacteroidota</taxon>
        <taxon>Flavobacteriia</taxon>
        <taxon>Flavobacteriales</taxon>
        <taxon>Flavobacteriaceae</taxon>
        <taxon>Siansivirga</taxon>
    </lineage>
</organism>
<dbReference type="HOGENOM" id="CLU_122390_0_0_10"/>
<evidence type="ECO:0008006" key="3">
    <source>
        <dbReference type="Google" id="ProtNLM"/>
    </source>
</evidence>
<proteinExistence type="predicted"/>
<evidence type="ECO:0000313" key="1">
    <source>
        <dbReference type="EMBL" id="AJR04940.1"/>
    </source>
</evidence>
<dbReference type="InterPro" id="IPR025347">
    <property type="entry name" value="DUF4251"/>
</dbReference>
<dbReference type="Proteomes" id="UP000032229">
    <property type="component" value="Chromosome"/>
</dbReference>
<dbReference type="AlphaFoldDB" id="A0A0C5WPS2"/>
<dbReference type="PROSITE" id="PS51257">
    <property type="entry name" value="PROKAR_LIPOPROTEIN"/>
    <property type="match status" value="1"/>
</dbReference>
<keyword evidence="2" id="KW-1185">Reference proteome</keyword>
<accession>A0A0C5WPS2</accession>
<name>A0A0C5WPS2_9FLAO</name>
<protein>
    <recommendedName>
        <fullName evidence="3">DUF4251 domain-containing protein</fullName>
    </recommendedName>
</protein>
<dbReference type="Gene3D" id="2.40.128.410">
    <property type="match status" value="1"/>
</dbReference>
<evidence type="ECO:0000313" key="2">
    <source>
        <dbReference type="Proteomes" id="UP000032229"/>
    </source>
</evidence>